<evidence type="ECO:0000256" key="2">
    <source>
        <dbReference type="ARBA" id="ARBA00022670"/>
    </source>
</evidence>
<evidence type="ECO:0000256" key="5">
    <source>
        <dbReference type="SAM" id="MobiDB-lite"/>
    </source>
</evidence>
<dbReference type="CDD" id="cd01796">
    <property type="entry name" value="Ubl_Ddi1_like"/>
    <property type="match status" value="1"/>
</dbReference>
<dbReference type="Proteomes" id="UP000245942">
    <property type="component" value="Unassembled WGS sequence"/>
</dbReference>
<dbReference type="AlphaFoldDB" id="A0A316UC69"/>
<keyword evidence="4" id="KW-0378">Hydrolase</keyword>
<accession>A0A316UC69</accession>
<dbReference type="EMBL" id="KZ819322">
    <property type="protein sequence ID" value="PWN22786.1"/>
    <property type="molecule type" value="Genomic_DNA"/>
</dbReference>
<dbReference type="GO" id="GO:0003684">
    <property type="term" value="F:damaged DNA binding"/>
    <property type="evidence" value="ECO:0007669"/>
    <property type="project" value="InterPro"/>
</dbReference>
<feature type="domain" description="Ubiquitin-like" evidence="6">
    <location>
        <begin position="1"/>
        <end position="77"/>
    </location>
</feature>
<dbReference type="InterPro" id="IPR000626">
    <property type="entry name" value="Ubiquitin-like_dom"/>
</dbReference>
<dbReference type="InterPro" id="IPR029071">
    <property type="entry name" value="Ubiquitin-like_domsf"/>
</dbReference>
<dbReference type="GO" id="GO:0006289">
    <property type="term" value="P:nucleotide-excision repair"/>
    <property type="evidence" value="ECO:0007669"/>
    <property type="project" value="InterPro"/>
</dbReference>
<sequence>MITVTNPDDDGIYPLDCDTSIALADVKALLEADSSIPASRQALYFNGAPMQDDSKTLQGYGVGDGDLLLLRDAQAGQSSSSAAAGRGSSNTSTAPPAGAPRNEEEAIEQLRQQVLTDSHLMTQLRQSNPQLANAASSSPAEFARLLGEMRRQMGQVQNERARAEAELAAADEFDIDAQRRIEEAIQAENVMANMEHAMGE</sequence>
<dbReference type="Pfam" id="PF00240">
    <property type="entry name" value="ubiquitin"/>
    <property type="match status" value="1"/>
</dbReference>
<evidence type="ECO:0000313" key="7">
    <source>
        <dbReference type="EMBL" id="PWN22786.1"/>
    </source>
</evidence>
<dbReference type="Gene3D" id="3.10.20.90">
    <property type="entry name" value="Phosphatidylinositol 3-kinase Catalytic Subunit, Chain A, domain 1"/>
    <property type="match status" value="1"/>
</dbReference>
<dbReference type="RefSeq" id="XP_025349946.1">
    <property type="nucleotide sequence ID" value="XM_025495670.1"/>
</dbReference>
<dbReference type="InterPro" id="IPR036353">
    <property type="entry name" value="XPC-bd_sf"/>
</dbReference>
<evidence type="ECO:0000259" key="6">
    <source>
        <dbReference type="PROSITE" id="PS50053"/>
    </source>
</evidence>
<dbReference type="STRING" id="1684307.A0A316UC69"/>
<feature type="region of interest" description="Disordered" evidence="5">
    <location>
        <begin position="74"/>
        <end position="104"/>
    </location>
</feature>
<dbReference type="PANTHER" id="PTHR12917:SF1">
    <property type="entry name" value="AT13091P"/>
    <property type="match status" value="1"/>
</dbReference>
<gene>
    <name evidence="7" type="ORF">BCV69DRAFT_97566</name>
</gene>
<dbReference type="InterPro" id="IPR033882">
    <property type="entry name" value="DDI1_N"/>
</dbReference>
<dbReference type="OrthoDB" id="1047367at2759"/>
<proteinExistence type="inferred from homology"/>
<evidence type="ECO:0000256" key="1">
    <source>
        <dbReference type="ARBA" id="ARBA00009136"/>
    </source>
</evidence>
<keyword evidence="3" id="KW-0064">Aspartyl protease</keyword>
<evidence type="ECO:0000313" key="8">
    <source>
        <dbReference type="Proteomes" id="UP000245942"/>
    </source>
</evidence>
<dbReference type="GeneID" id="37017404"/>
<protein>
    <recommendedName>
        <fullName evidence="6">Ubiquitin-like domain-containing protein</fullName>
    </recommendedName>
</protein>
<name>A0A316UC69_9BASI</name>
<comment type="similarity">
    <text evidence="1">Belongs to the DDI1 family.</text>
</comment>
<dbReference type="PANTHER" id="PTHR12917">
    <property type="entry name" value="ASPARTYL PROTEASE DDI-RELATED"/>
    <property type="match status" value="1"/>
</dbReference>
<keyword evidence="8" id="KW-1185">Reference proteome</keyword>
<dbReference type="SUPFAM" id="SSF101238">
    <property type="entry name" value="XPC-binding domain"/>
    <property type="match status" value="1"/>
</dbReference>
<reference evidence="7 8" key="1">
    <citation type="journal article" date="2018" name="Mol. Biol. Evol.">
        <title>Broad Genomic Sampling Reveals a Smut Pathogenic Ancestry of the Fungal Clade Ustilaginomycotina.</title>
        <authorList>
            <person name="Kijpornyongpan T."/>
            <person name="Mondo S.J."/>
            <person name="Barry K."/>
            <person name="Sandor L."/>
            <person name="Lee J."/>
            <person name="Lipzen A."/>
            <person name="Pangilinan J."/>
            <person name="LaButti K."/>
            <person name="Hainaut M."/>
            <person name="Henrissat B."/>
            <person name="Grigoriev I.V."/>
            <person name="Spatafora J.W."/>
            <person name="Aime M.C."/>
        </authorList>
    </citation>
    <scope>NUCLEOTIDE SEQUENCE [LARGE SCALE GENOMIC DNA]</scope>
    <source>
        <strain evidence="7 8">MCA 4718</strain>
    </source>
</reference>
<evidence type="ECO:0000256" key="3">
    <source>
        <dbReference type="ARBA" id="ARBA00022750"/>
    </source>
</evidence>
<feature type="compositionally biased region" description="Low complexity" evidence="5">
    <location>
        <begin position="74"/>
        <end position="94"/>
    </location>
</feature>
<dbReference type="GO" id="GO:0043161">
    <property type="term" value="P:proteasome-mediated ubiquitin-dependent protein catabolic process"/>
    <property type="evidence" value="ECO:0007669"/>
    <property type="project" value="InterPro"/>
</dbReference>
<dbReference type="GO" id="GO:0004190">
    <property type="term" value="F:aspartic-type endopeptidase activity"/>
    <property type="evidence" value="ECO:0007669"/>
    <property type="project" value="UniProtKB-KW"/>
</dbReference>
<evidence type="ECO:0000256" key="4">
    <source>
        <dbReference type="ARBA" id="ARBA00022801"/>
    </source>
</evidence>
<keyword evidence="2" id="KW-0645">Protease</keyword>
<dbReference type="PROSITE" id="PS50053">
    <property type="entry name" value="UBIQUITIN_2"/>
    <property type="match status" value="1"/>
</dbReference>
<organism evidence="7 8">
    <name type="scientific">Pseudomicrostroma glucosiphilum</name>
    <dbReference type="NCBI Taxonomy" id="1684307"/>
    <lineage>
        <taxon>Eukaryota</taxon>
        <taxon>Fungi</taxon>
        <taxon>Dikarya</taxon>
        <taxon>Basidiomycota</taxon>
        <taxon>Ustilaginomycotina</taxon>
        <taxon>Exobasidiomycetes</taxon>
        <taxon>Microstromatales</taxon>
        <taxon>Microstromatales incertae sedis</taxon>
        <taxon>Pseudomicrostroma</taxon>
    </lineage>
</organism>
<dbReference type="SUPFAM" id="SSF54236">
    <property type="entry name" value="Ubiquitin-like"/>
    <property type="match status" value="1"/>
</dbReference>